<evidence type="ECO:0008006" key="4">
    <source>
        <dbReference type="Google" id="ProtNLM"/>
    </source>
</evidence>
<comment type="caution">
    <text evidence="2">The sequence shown here is derived from an EMBL/GenBank/DDBJ whole genome shotgun (WGS) entry which is preliminary data.</text>
</comment>
<gene>
    <name evidence="2" type="ORF">P3H78_31370</name>
</gene>
<feature type="signal peptide" evidence="1">
    <location>
        <begin position="1"/>
        <end position="33"/>
    </location>
</feature>
<evidence type="ECO:0000256" key="1">
    <source>
        <dbReference type="SAM" id="SignalP"/>
    </source>
</evidence>
<keyword evidence="1" id="KW-0732">Signal</keyword>
<reference evidence="2 3" key="1">
    <citation type="submission" date="2023-03" db="EMBL/GenBank/DDBJ databases">
        <title>Draft genome sequence of Streptomyces sp. K1PA1 isolated from peat swamp forest in Thailand.</title>
        <authorList>
            <person name="Klaysubun C."/>
            <person name="Duangmal K."/>
        </authorList>
    </citation>
    <scope>NUCLEOTIDE SEQUENCE [LARGE SCALE GENOMIC DNA]</scope>
    <source>
        <strain evidence="2 3">K1PA1</strain>
    </source>
</reference>
<feature type="chain" id="PRO_5047452353" description="SH3 domain-containing protein" evidence="1">
    <location>
        <begin position="34"/>
        <end position="121"/>
    </location>
</feature>
<sequence>MIVRQRVKRAAVAGALGLAVASGGIATASTAQAADTATDKISCKAVKVHKSYSTGSTTVGIAYKGDKITYSQWVYQKSKKRWWVHGTVTRKSDHKKIRGYVVYQCANPYNTWPAPTPPIPK</sequence>
<evidence type="ECO:0000313" key="2">
    <source>
        <dbReference type="EMBL" id="MDF3303035.1"/>
    </source>
</evidence>
<protein>
    <recommendedName>
        <fullName evidence="4">SH3 domain-containing protein</fullName>
    </recommendedName>
</protein>
<name>A0ABT6AGR2_9ACTN</name>
<organism evidence="2 3">
    <name type="scientific">Streptomyces tropicalis</name>
    <dbReference type="NCBI Taxonomy" id="3034234"/>
    <lineage>
        <taxon>Bacteria</taxon>
        <taxon>Bacillati</taxon>
        <taxon>Actinomycetota</taxon>
        <taxon>Actinomycetes</taxon>
        <taxon>Kitasatosporales</taxon>
        <taxon>Streptomycetaceae</taxon>
        <taxon>Streptomyces</taxon>
    </lineage>
</organism>
<dbReference type="RefSeq" id="WP_276112585.1">
    <property type="nucleotide sequence ID" value="NZ_JARJBB010000037.1"/>
</dbReference>
<keyword evidence="3" id="KW-1185">Reference proteome</keyword>
<proteinExistence type="predicted"/>
<evidence type="ECO:0000313" key="3">
    <source>
        <dbReference type="Proteomes" id="UP001221150"/>
    </source>
</evidence>
<accession>A0ABT6AGR2</accession>
<dbReference type="EMBL" id="JARJBB010000037">
    <property type="protein sequence ID" value="MDF3303035.1"/>
    <property type="molecule type" value="Genomic_DNA"/>
</dbReference>
<dbReference type="Proteomes" id="UP001221150">
    <property type="component" value="Unassembled WGS sequence"/>
</dbReference>